<keyword evidence="3" id="KW-1185">Reference proteome</keyword>
<accession>A0A409WEU3</accession>
<evidence type="ECO:0000313" key="2">
    <source>
        <dbReference type="EMBL" id="PPQ77025.1"/>
    </source>
</evidence>
<keyword evidence="1" id="KW-1133">Transmembrane helix</keyword>
<evidence type="ECO:0000256" key="1">
    <source>
        <dbReference type="SAM" id="Phobius"/>
    </source>
</evidence>
<dbReference type="InParanoid" id="A0A409WEU3"/>
<sequence length="364" mass="41182">MPSNPVISTTKLILMHASLAYLTDEIRTLDDIIHNPSSSRKPFLPNEILLMIRGWLFPSMTAQLIEKSVAALEVYEQSLCEMLCSDCLAYNVDIYGPDIWNWEQFSCACTPAGNEDPHEHRSARINGRQRQEHYYHEPIINSKATPDVTILDKHFADAGDWLESYLSNEAARMVSRIRRRGKAYLLAEPSESGTWSLTSVDIWEVVGSVLREFDCEAVTDKEHIECDTVQVIPLQRHMPSDMGRLCGKPEPVMTQEDLDWRTQAALHLAARDMGLSLEYPETAGFDATGTRRPFVNPKFTRRLCWPNAMPHSHHTGSSKDMTDTFGMLRVLTSLAGACLSLPISCATFVLTILCFYSKRPLRIF</sequence>
<dbReference type="AlphaFoldDB" id="A0A409WEU3"/>
<dbReference type="Proteomes" id="UP000283269">
    <property type="component" value="Unassembled WGS sequence"/>
</dbReference>
<comment type="caution">
    <text evidence="2">The sequence shown here is derived from an EMBL/GenBank/DDBJ whole genome shotgun (WGS) entry which is preliminary data.</text>
</comment>
<keyword evidence="1" id="KW-0812">Transmembrane</keyword>
<gene>
    <name evidence="2" type="ORF">CVT25_014842</name>
</gene>
<reference evidence="2 3" key="1">
    <citation type="journal article" date="2018" name="Evol. Lett.">
        <title>Horizontal gene cluster transfer increased hallucinogenic mushroom diversity.</title>
        <authorList>
            <person name="Reynolds H.T."/>
            <person name="Vijayakumar V."/>
            <person name="Gluck-Thaler E."/>
            <person name="Korotkin H.B."/>
            <person name="Matheny P.B."/>
            <person name="Slot J.C."/>
        </authorList>
    </citation>
    <scope>NUCLEOTIDE SEQUENCE [LARGE SCALE GENOMIC DNA]</scope>
    <source>
        <strain evidence="2 3">2631</strain>
    </source>
</reference>
<organism evidence="2 3">
    <name type="scientific">Psilocybe cyanescens</name>
    <dbReference type="NCBI Taxonomy" id="93625"/>
    <lineage>
        <taxon>Eukaryota</taxon>
        <taxon>Fungi</taxon>
        <taxon>Dikarya</taxon>
        <taxon>Basidiomycota</taxon>
        <taxon>Agaricomycotina</taxon>
        <taxon>Agaricomycetes</taxon>
        <taxon>Agaricomycetidae</taxon>
        <taxon>Agaricales</taxon>
        <taxon>Agaricineae</taxon>
        <taxon>Strophariaceae</taxon>
        <taxon>Psilocybe</taxon>
    </lineage>
</organism>
<feature type="transmembrane region" description="Helical" evidence="1">
    <location>
        <begin position="334"/>
        <end position="356"/>
    </location>
</feature>
<keyword evidence="1" id="KW-0472">Membrane</keyword>
<name>A0A409WEU3_PSICY</name>
<protein>
    <submittedName>
        <fullName evidence="2">Uncharacterized protein</fullName>
    </submittedName>
</protein>
<evidence type="ECO:0000313" key="3">
    <source>
        <dbReference type="Proteomes" id="UP000283269"/>
    </source>
</evidence>
<proteinExistence type="predicted"/>
<dbReference type="EMBL" id="NHYD01003445">
    <property type="protein sequence ID" value="PPQ77025.1"/>
    <property type="molecule type" value="Genomic_DNA"/>
</dbReference>
<dbReference type="OrthoDB" id="3249986at2759"/>